<comment type="caution">
    <text evidence="1">The sequence shown here is derived from an EMBL/GenBank/DDBJ whole genome shotgun (WGS) entry which is preliminary data.</text>
</comment>
<organism evidence="1 2">
    <name type="scientific">Candidatus Phycosocius spiralis</name>
    <dbReference type="NCBI Taxonomy" id="2815099"/>
    <lineage>
        <taxon>Bacteria</taxon>
        <taxon>Pseudomonadati</taxon>
        <taxon>Pseudomonadota</taxon>
        <taxon>Alphaproteobacteria</taxon>
        <taxon>Caulobacterales</taxon>
        <taxon>Caulobacterales incertae sedis</taxon>
        <taxon>Candidatus Phycosocius</taxon>
    </lineage>
</organism>
<dbReference type="Proteomes" id="UP001161064">
    <property type="component" value="Unassembled WGS sequence"/>
</dbReference>
<dbReference type="EMBL" id="BPFZ01000018">
    <property type="protein sequence ID" value="GIU68037.1"/>
    <property type="molecule type" value="Genomic_DNA"/>
</dbReference>
<gene>
    <name evidence="1" type="ORF">PsB1_2191</name>
</gene>
<keyword evidence="2" id="KW-1185">Reference proteome</keyword>
<protein>
    <recommendedName>
        <fullName evidence="3">DUF1491 domain-containing protein</fullName>
    </recommendedName>
</protein>
<name>A0ABQ4PYE8_9PROT</name>
<accession>A0ABQ4PYE8</accession>
<evidence type="ECO:0008006" key="3">
    <source>
        <dbReference type="Google" id="ProtNLM"/>
    </source>
</evidence>
<reference evidence="1" key="1">
    <citation type="submission" date="2021-05" db="EMBL/GenBank/DDBJ databases">
        <authorList>
            <person name="Tanabe Y."/>
        </authorList>
    </citation>
    <scope>NUCLEOTIDE SEQUENCE</scope>
    <source>
        <strain evidence="1">BOTRYCO-1</strain>
    </source>
</reference>
<evidence type="ECO:0000313" key="2">
    <source>
        <dbReference type="Proteomes" id="UP001161064"/>
    </source>
</evidence>
<reference evidence="1" key="2">
    <citation type="journal article" date="2023" name="ISME Commun">
        <title>Characterization of a bloom-associated alphaproteobacterial lineage, 'Candidatus Phycosocius': insights into freshwater algal-bacterial interactions.</title>
        <authorList>
            <person name="Tanabe Y."/>
            <person name="Yamaguchi H."/>
            <person name="Yoshida M."/>
            <person name="Kai A."/>
            <person name="Okazaki Y."/>
        </authorList>
    </citation>
    <scope>NUCLEOTIDE SEQUENCE</scope>
    <source>
        <strain evidence="1">BOTRYCO-1</strain>
    </source>
</reference>
<sequence>MTSEVRTDFWVHALLRTVQTHGGMAYVVRRGDDNAGAVLIKITKLDGTARLLVPARNSEGERIYLDLTGKNVGPDEKSIDDYLTTRSKQDQDVWIVEIEDRLDRNFIVEHVD</sequence>
<dbReference type="InterPro" id="IPR009964">
    <property type="entry name" value="DUF1491"/>
</dbReference>
<dbReference type="Gene3D" id="3.40.1530.20">
    <property type="entry name" value="Protein of unknown function (DUF1491)"/>
    <property type="match status" value="1"/>
</dbReference>
<dbReference type="RefSeq" id="WP_284361554.1">
    <property type="nucleotide sequence ID" value="NZ_BPFZ01000018.1"/>
</dbReference>
<proteinExistence type="predicted"/>
<evidence type="ECO:0000313" key="1">
    <source>
        <dbReference type="EMBL" id="GIU68037.1"/>
    </source>
</evidence>
<dbReference type="Pfam" id="PF07372">
    <property type="entry name" value="DUF1491"/>
    <property type="match status" value="1"/>
</dbReference>